<dbReference type="Proteomes" id="UP000230002">
    <property type="component" value="Unassembled WGS sequence"/>
</dbReference>
<feature type="compositionally biased region" description="Basic and acidic residues" evidence="1">
    <location>
        <begin position="1"/>
        <end position="11"/>
    </location>
</feature>
<name>A0A2G8S364_9APHY</name>
<organism evidence="2 3">
    <name type="scientific">Ganoderma sinense ZZ0214-1</name>
    <dbReference type="NCBI Taxonomy" id="1077348"/>
    <lineage>
        <taxon>Eukaryota</taxon>
        <taxon>Fungi</taxon>
        <taxon>Dikarya</taxon>
        <taxon>Basidiomycota</taxon>
        <taxon>Agaricomycotina</taxon>
        <taxon>Agaricomycetes</taxon>
        <taxon>Polyporales</taxon>
        <taxon>Polyporaceae</taxon>
        <taxon>Ganoderma</taxon>
    </lineage>
</organism>
<evidence type="ECO:0000313" key="3">
    <source>
        <dbReference type="Proteomes" id="UP000230002"/>
    </source>
</evidence>
<evidence type="ECO:0000256" key="1">
    <source>
        <dbReference type="SAM" id="MobiDB-lite"/>
    </source>
</evidence>
<proteinExistence type="predicted"/>
<dbReference type="OrthoDB" id="2744183at2759"/>
<protein>
    <submittedName>
        <fullName evidence="2">Uncharacterized protein</fullName>
    </submittedName>
</protein>
<feature type="region of interest" description="Disordered" evidence="1">
    <location>
        <begin position="1"/>
        <end position="47"/>
    </location>
</feature>
<feature type="compositionally biased region" description="Basic residues" evidence="1">
    <location>
        <begin position="443"/>
        <end position="452"/>
    </location>
</feature>
<reference evidence="2 3" key="1">
    <citation type="journal article" date="2015" name="Sci. Rep.">
        <title>Chromosome-level genome map provides insights into diverse defense mechanisms in the medicinal fungus Ganoderma sinense.</title>
        <authorList>
            <person name="Zhu Y."/>
            <person name="Xu J."/>
            <person name="Sun C."/>
            <person name="Zhou S."/>
            <person name="Xu H."/>
            <person name="Nelson D.R."/>
            <person name="Qian J."/>
            <person name="Song J."/>
            <person name="Luo H."/>
            <person name="Xiang L."/>
            <person name="Li Y."/>
            <person name="Xu Z."/>
            <person name="Ji A."/>
            <person name="Wang L."/>
            <person name="Lu S."/>
            <person name="Hayward A."/>
            <person name="Sun W."/>
            <person name="Li X."/>
            <person name="Schwartz D.C."/>
            <person name="Wang Y."/>
            <person name="Chen S."/>
        </authorList>
    </citation>
    <scope>NUCLEOTIDE SEQUENCE [LARGE SCALE GENOMIC DNA]</scope>
    <source>
        <strain evidence="2 3">ZZ0214-1</strain>
    </source>
</reference>
<keyword evidence="3" id="KW-1185">Reference proteome</keyword>
<evidence type="ECO:0000313" key="2">
    <source>
        <dbReference type="EMBL" id="PIL28223.1"/>
    </source>
</evidence>
<feature type="region of interest" description="Disordered" evidence="1">
    <location>
        <begin position="415"/>
        <end position="459"/>
    </location>
</feature>
<feature type="compositionally biased region" description="Low complexity" evidence="1">
    <location>
        <begin position="24"/>
        <end position="33"/>
    </location>
</feature>
<dbReference type="AlphaFoldDB" id="A0A2G8S364"/>
<comment type="caution">
    <text evidence="2">The sequence shown here is derived from an EMBL/GenBank/DDBJ whole genome shotgun (WGS) entry which is preliminary data.</text>
</comment>
<sequence length="1149" mass="125776">MPSDSTARESNRSLSPLPAGPPATSSHSSDSTSANDQEPIEHDVPPEVQVPVTAASLQANMKGDPRPGFIDAFAGIVAAQAYTAQGWDSNIVVTSPNADWVPEFAVAHSEITTFADGRWGRHEYSRWPQEFARETFHVHCIPSKPRPDGPREILWRTLDRTDWKPDDCGIPGVGFLDKQLQDDLLQEVESVISCYFRCNDGSAGAGWNKIGVFLTVCLQHTVDRLRSIPAVPGVIISLAAHVQRLTLELSGLIEWLKEVSKRVASVDDYSWMVLDVLGAYTADPSIAQVLYRAGIPVWLQRERNTRIRIYKVVTAMDIPPDFSQIPSYPRLVLAKRDLSGALNLPGEWRTAMAEIVRRQLCASQLPKLLEEEKDAVLPPAKRLREGVAWVGSDSSSVGAAKPVFITRASQHVKALQHDLPPAPPASSSQSAPGLSNPNSTIKRSSRRARARQAKAQSNQGNAFATIPSRQYYASSLLSIAPTWASVLSAVSPLPQPKVSVKYFSAPPWLLDTLVGFEGYPEKTMRYLHHWVSIRAFCRVRLFDATVAGRPLTIAEWRDALWGDYDITDPPEGSSGLSSGRPKLRHELQVNIRRLFGQGGSLPSYHVDASPEFGNTLVTLEVARSDFMGAIKWRAQELILLEKVAASEDGQKQLKKSHTDCREGRSYWFRNATNLFVMKYREAFSGCFEEESDIEFAYRQQRQRYAKLEQYPKETEVERDERLNTRIESWLKSQSGGRNSRRKQSDQPPPSTEQTAVYANVPSPTYASASTNMLGPTASAPAVSFVSTHTFAGTSDMVLGANPNAHAVIAPFPAPAAHLAPIPGSVVPTDEQLHKVLNILKEIQMTLLKDRGWVGWCLLGGLDGRGKLGNFDHCTAYDCAGVSFEEFLASKLGVTVDGLLAIFENFVGSSFGLPARPLEARTLDRVDAGLALGGLSGRDECTHPASTLAHTSPSASASVSTSWSPPAPTFETPVKTFASLSSSPLPFPPECSPDILAMVTADLWTPSSGTHMSHTLLTPAKSTIGQPQADRDSPRVVFGSPPPRVLTTAPEMPHVKKRRSRPAVARTRTSRKSGSSAVEKTSLERLRDTVSPALGRGKRQRISTAKALDQSPDMSAANKLRRRADEALRATTEAVKQPEASEGQVKRRRC</sequence>
<feature type="region of interest" description="Disordered" evidence="1">
    <location>
        <begin position="1022"/>
        <end position="1149"/>
    </location>
</feature>
<gene>
    <name evidence="2" type="ORF">GSI_09635</name>
</gene>
<accession>A0A2G8S364</accession>
<feature type="compositionally biased region" description="Low complexity" evidence="1">
    <location>
        <begin position="950"/>
        <end position="963"/>
    </location>
</feature>
<feature type="region of interest" description="Disordered" evidence="1">
    <location>
        <begin position="729"/>
        <end position="757"/>
    </location>
</feature>
<dbReference type="EMBL" id="AYKW01000026">
    <property type="protein sequence ID" value="PIL28223.1"/>
    <property type="molecule type" value="Genomic_DNA"/>
</dbReference>
<feature type="region of interest" description="Disordered" evidence="1">
    <location>
        <begin position="942"/>
        <end position="964"/>
    </location>
</feature>